<evidence type="ECO:0000256" key="1">
    <source>
        <dbReference type="ARBA" id="ARBA00004335"/>
    </source>
</evidence>
<reference evidence="9" key="1">
    <citation type="submission" date="2023-10" db="EMBL/GenBank/DDBJ databases">
        <title>Genome assembly of Pristionchus species.</title>
        <authorList>
            <person name="Yoshida K."/>
            <person name="Sommer R.J."/>
        </authorList>
    </citation>
    <scope>NUCLEOTIDE SEQUENCE</scope>
    <source>
        <strain evidence="9">RS5133</strain>
    </source>
</reference>
<dbReference type="AlphaFoldDB" id="A0AAV5WSP3"/>
<evidence type="ECO:0000256" key="4">
    <source>
        <dbReference type="ARBA" id="ARBA00039886"/>
    </source>
</evidence>
<evidence type="ECO:0000313" key="9">
    <source>
        <dbReference type="EMBL" id="GMT32757.1"/>
    </source>
</evidence>
<sequence length="143" mass="16277">MRPTPVCRFFDGTYESCRNGEACPFSHDLPTQNTYAQPSYGHSYQKKSSWTAAYDPSKYKYVAPKKEEEILKKITRTISNEEKKEVEPERTPSPKPVVLNKEEDLSSIYSNHDDLSIIDRDAFAAPSFTMGMIPVVAPSRDFC</sequence>
<feature type="zinc finger region" description="C3H1-type" evidence="6">
    <location>
        <begin position="1"/>
        <end position="30"/>
    </location>
</feature>
<keyword evidence="2" id="KW-0539">Nucleus</keyword>
<protein>
    <recommendedName>
        <fullName evidence="4">Nucleoporin NUP42</fullName>
    </recommendedName>
    <alternativeName>
        <fullName evidence="5">Nucleoporin-like protein 2</fullName>
    </alternativeName>
</protein>
<feature type="domain" description="C3H1-type" evidence="8">
    <location>
        <begin position="1"/>
        <end position="30"/>
    </location>
</feature>
<dbReference type="GO" id="GO:0008270">
    <property type="term" value="F:zinc ion binding"/>
    <property type="evidence" value="ECO:0007669"/>
    <property type="project" value="UniProtKB-KW"/>
</dbReference>
<organism evidence="9 10">
    <name type="scientific">Pristionchus fissidentatus</name>
    <dbReference type="NCBI Taxonomy" id="1538716"/>
    <lineage>
        <taxon>Eukaryota</taxon>
        <taxon>Metazoa</taxon>
        <taxon>Ecdysozoa</taxon>
        <taxon>Nematoda</taxon>
        <taxon>Chromadorea</taxon>
        <taxon>Rhabditida</taxon>
        <taxon>Rhabditina</taxon>
        <taxon>Diplogasteromorpha</taxon>
        <taxon>Diplogasteroidea</taxon>
        <taxon>Neodiplogasteridae</taxon>
        <taxon>Pristionchus</taxon>
    </lineage>
</organism>
<evidence type="ECO:0000256" key="2">
    <source>
        <dbReference type="ARBA" id="ARBA00023242"/>
    </source>
</evidence>
<name>A0AAV5WSP3_9BILA</name>
<dbReference type="Gene3D" id="4.10.1000.10">
    <property type="entry name" value="Zinc finger, CCCH-type"/>
    <property type="match status" value="1"/>
</dbReference>
<feature type="compositionally biased region" description="Basic and acidic residues" evidence="7">
    <location>
        <begin position="79"/>
        <end position="92"/>
    </location>
</feature>
<accession>A0AAV5WSP3</accession>
<dbReference type="Proteomes" id="UP001432322">
    <property type="component" value="Unassembled WGS sequence"/>
</dbReference>
<dbReference type="PROSITE" id="PS50103">
    <property type="entry name" value="ZF_C3H1"/>
    <property type="match status" value="1"/>
</dbReference>
<gene>
    <name evidence="9" type="ORF">PFISCL1PPCAC_24054</name>
</gene>
<dbReference type="PANTHER" id="PTHR46527:SF1">
    <property type="entry name" value="NUCLEOPORIN NUP42"/>
    <property type="match status" value="1"/>
</dbReference>
<evidence type="ECO:0000256" key="7">
    <source>
        <dbReference type="SAM" id="MobiDB-lite"/>
    </source>
</evidence>
<comment type="caution">
    <text evidence="9">The sequence shown here is derived from an EMBL/GenBank/DDBJ whole genome shotgun (WGS) entry which is preliminary data.</text>
</comment>
<dbReference type="InterPro" id="IPR051767">
    <property type="entry name" value="Nucleoporin_NUP42"/>
</dbReference>
<evidence type="ECO:0000256" key="3">
    <source>
        <dbReference type="ARBA" id="ARBA00037262"/>
    </source>
</evidence>
<evidence type="ECO:0000256" key="6">
    <source>
        <dbReference type="PROSITE-ProRule" id="PRU00723"/>
    </source>
</evidence>
<keyword evidence="10" id="KW-1185">Reference proteome</keyword>
<dbReference type="EMBL" id="BTSY01000006">
    <property type="protein sequence ID" value="GMT32757.1"/>
    <property type="molecule type" value="Genomic_DNA"/>
</dbReference>
<dbReference type="PANTHER" id="PTHR46527">
    <property type="entry name" value="NUCLEOPORIN-LIKE PROTEIN 2"/>
    <property type="match status" value="1"/>
</dbReference>
<keyword evidence="6" id="KW-0479">Metal-binding</keyword>
<feature type="region of interest" description="Disordered" evidence="7">
    <location>
        <begin position="79"/>
        <end position="99"/>
    </location>
</feature>
<evidence type="ECO:0000259" key="8">
    <source>
        <dbReference type="PROSITE" id="PS50103"/>
    </source>
</evidence>
<keyword evidence="6" id="KW-0863">Zinc-finger</keyword>
<evidence type="ECO:0000313" key="10">
    <source>
        <dbReference type="Proteomes" id="UP001432322"/>
    </source>
</evidence>
<dbReference type="InterPro" id="IPR000571">
    <property type="entry name" value="Znf_CCCH"/>
</dbReference>
<proteinExistence type="predicted"/>
<dbReference type="GO" id="GO:0031965">
    <property type="term" value="C:nuclear membrane"/>
    <property type="evidence" value="ECO:0007669"/>
    <property type="project" value="UniProtKB-SubCell"/>
</dbReference>
<comment type="subcellular location">
    <subcellularLocation>
        <location evidence="1">Nucleus membrane</location>
        <topology evidence="1">Peripheral membrane protein</topology>
        <orientation evidence="1">Cytoplasmic side</orientation>
    </subcellularLocation>
</comment>
<keyword evidence="6" id="KW-0862">Zinc</keyword>
<comment type="function">
    <text evidence="3">Required for the export of mRNAs containing poly(A) tails from the nucleus into the cytoplasm.</text>
</comment>
<evidence type="ECO:0000256" key="5">
    <source>
        <dbReference type="ARBA" id="ARBA00042384"/>
    </source>
</evidence>